<keyword evidence="1" id="KW-1133">Transmembrane helix</keyword>
<evidence type="ECO:0000313" key="3">
    <source>
        <dbReference type="EMBL" id="MFM1730077.1"/>
    </source>
</evidence>
<keyword evidence="4" id="KW-1185">Reference proteome</keyword>
<feature type="transmembrane region" description="Helical" evidence="1">
    <location>
        <begin position="64"/>
        <end position="85"/>
    </location>
</feature>
<feature type="domain" description="DUF1648" evidence="2">
    <location>
        <begin position="27"/>
        <end position="70"/>
    </location>
</feature>
<keyword evidence="1" id="KW-0472">Membrane</keyword>
<proteinExistence type="predicted"/>
<feature type="transmembrane region" description="Helical" evidence="1">
    <location>
        <begin position="185"/>
        <end position="206"/>
    </location>
</feature>
<feature type="transmembrane region" description="Helical" evidence="1">
    <location>
        <begin position="94"/>
        <end position="113"/>
    </location>
</feature>
<dbReference type="Pfam" id="PF07853">
    <property type="entry name" value="DUF1648"/>
    <property type="match status" value="1"/>
</dbReference>
<dbReference type="InterPro" id="IPR012867">
    <property type="entry name" value="DUF1648"/>
</dbReference>
<reference evidence="3 4" key="1">
    <citation type="submission" date="2023-11" db="EMBL/GenBank/DDBJ databases">
        <authorList>
            <person name="Val-Calvo J."/>
            <person name="Scortti M."/>
            <person name="Vazquez-Boland J."/>
        </authorList>
    </citation>
    <scope>NUCLEOTIDE SEQUENCE [LARGE SCALE GENOMIC DNA]</scope>
    <source>
        <strain evidence="3 4">DSM 46662</strain>
    </source>
</reference>
<dbReference type="Proteomes" id="UP001629744">
    <property type="component" value="Unassembled WGS sequence"/>
</dbReference>
<protein>
    <submittedName>
        <fullName evidence="3">DUF1648 domain-containing protein</fullName>
    </submittedName>
</protein>
<evidence type="ECO:0000313" key="4">
    <source>
        <dbReference type="Proteomes" id="UP001629744"/>
    </source>
</evidence>
<organism evidence="3 4">
    <name type="scientific">Prescottella soli</name>
    <dbReference type="NCBI Taxonomy" id="1543852"/>
    <lineage>
        <taxon>Bacteria</taxon>
        <taxon>Bacillati</taxon>
        <taxon>Actinomycetota</taxon>
        <taxon>Actinomycetes</taxon>
        <taxon>Mycobacteriales</taxon>
        <taxon>Nocardiaceae</taxon>
        <taxon>Prescottella</taxon>
    </lineage>
</organism>
<feature type="transmembrane region" description="Helical" evidence="1">
    <location>
        <begin position="212"/>
        <end position="232"/>
    </location>
</feature>
<gene>
    <name evidence="3" type="ORF">ABEU19_003598</name>
</gene>
<evidence type="ECO:0000256" key="1">
    <source>
        <dbReference type="SAM" id="Phobius"/>
    </source>
</evidence>
<feature type="transmembrane region" description="Helical" evidence="1">
    <location>
        <begin position="133"/>
        <end position="151"/>
    </location>
</feature>
<keyword evidence="1" id="KW-0812">Transmembrane</keyword>
<evidence type="ECO:0000259" key="2">
    <source>
        <dbReference type="Pfam" id="PF07853"/>
    </source>
</evidence>
<dbReference type="RefSeq" id="WP_348603181.1">
    <property type="nucleotide sequence ID" value="NZ_CP157276.1"/>
</dbReference>
<name>A0ABW9FXJ4_9NOCA</name>
<dbReference type="EMBL" id="JBDLNU010000004">
    <property type="protein sequence ID" value="MFM1730077.1"/>
    <property type="molecule type" value="Genomic_DNA"/>
</dbReference>
<accession>A0ABW9FXJ4</accession>
<feature type="transmembrane region" description="Helical" evidence="1">
    <location>
        <begin position="16"/>
        <end position="38"/>
    </location>
</feature>
<comment type="caution">
    <text evidence="3">The sequence shown here is derived from an EMBL/GenBank/DDBJ whole genome shotgun (WGS) entry which is preliminary data.</text>
</comment>
<sequence>MTTPTPSPRVFDPAGVVFGVVVPMLAAAAGVVLTYVLLPRLPEQIATQWSGDTATSFMSPTGSAWLAGVMVVIVGGGCSGIAALAQAQLMTRRIMLVIGLTVVGLIVAVQIAIPIQQLDMTTPTDAPLPVDAIGAGLAFGAVAGMVGASLLRDYRVRAVATEAPSADLPRSAVELPITDQVGMSASGLIATAMVLAMPAALLCWFADSWWLMGVYLPVVLLTVVLLQFRLVVDADSIRVQNMGMSAIEYGTEEVLGAKVTHLRPFQDFGGWGLKAKGRGNYGVVTRTGPAVVITFACGNQLTVTTARAEEVAGALNTLADRRLARS</sequence>